<dbReference type="VEuPathDB" id="VectorBase:ACUA016946"/>
<proteinExistence type="predicted"/>
<evidence type="ECO:0000313" key="2">
    <source>
        <dbReference type="Proteomes" id="UP000075883"/>
    </source>
</evidence>
<protein>
    <submittedName>
        <fullName evidence="1">Uncharacterized protein</fullName>
    </submittedName>
</protein>
<dbReference type="EnsemblMetazoa" id="ACUA016946-RA">
    <property type="protein sequence ID" value="ACUA016946-PA"/>
    <property type="gene ID" value="ACUA016946"/>
</dbReference>
<keyword evidence="2" id="KW-1185">Reference proteome</keyword>
<reference evidence="1" key="2">
    <citation type="submission" date="2020-05" db="UniProtKB">
        <authorList>
            <consortium name="EnsemblMetazoa"/>
        </authorList>
    </citation>
    <scope>IDENTIFICATION</scope>
    <source>
        <strain evidence="1">A-37</strain>
    </source>
</reference>
<dbReference type="Proteomes" id="UP000075883">
    <property type="component" value="Unassembled WGS sequence"/>
</dbReference>
<reference evidence="2" key="1">
    <citation type="submission" date="2013-09" db="EMBL/GenBank/DDBJ databases">
        <title>The Genome Sequence of Anopheles culicifacies species A.</title>
        <authorList>
            <consortium name="The Broad Institute Genomics Platform"/>
            <person name="Neafsey D.E."/>
            <person name="Besansky N."/>
            <person name="Howell P."/>
            <person name="Walton C."/>
            <person name="Young S.K."/>
            <person name="Zeng Q."/>
            <person name="Gargeya S."/>
            <person name="Fitzgerald M."/>
            <person name="Haas B."/>
            <person name="Abouelleil A."/>
            <person name="Allen A.W."/>
            <person name="Alvarado L."/>
            <person name="Arachchi H.M."/>
            <person name="Berlin A.M."/>
            <person name="Chapman S.B."/>
            <person name="Gainer-Dewar J."/>
            <person name="Goldberg J."/>
            <person name="Griggs A."/>
            <person name="Gujja S."/>
            <person name="Hansen M."/>
            <person name="Howarth C."/>
            <person name="Imamovic A."/>
            <person name="Ireland A."/>
            <person name="Larimer J."/>
            <person name="McCowan C."/>
            <person name="Murphy C."/>
            <person name="Pearson M."/>
            <person name="Poon T.W."/>
            <person name="Priest M."/>
            <person name="Roberts A."/>
            <person name="Saif S."/>
            <person name="Shea T."/>
            <person name="Sisk P."/>
            <person name="Sykes S."/>
            <person name="Wortman J."/>
            <person name="Nusbaum C."/>
            <person name="Birren B."/>
        </authorList>
    </citation>
    <scope>NUCLEOTIDE SEQUENCE [LARGE SCALE GENOMIC DNA]</scope>
    <source>
        <strain evidence="2">A-37</strain>
    </source>
</reference>
<evidence type="ECO:0000313" key="1">
    <source>
        <dbReference type="EnsemblMetazoa" id="ACUA016946-PA"/>
    </source>
</evidence>
<name>A0A182MFD4_9DIPT</name>
<dbReference type="AlphaFoldDB" id="A0A182MFD4"/>
<dbReference type="EMBL" id="AXCM01004540">
    <property type="status" value="NOT_ANNOTATED_CDS"/>
    <property type="molecule type" value="Genomic_DNA"/>
</dbReference>
<sequence>MAFGAASRSRTSLIRSFGSNWTVASRSTVYAEVRSAARTTTTNTVAVSIDRTIAENKNTHKLVSYNYTAPALLNSPDTANVRRMLDTFGQLTETCRGRNPVHPHTRTWKICEKPPPTSTANPVPLVSTVHIPKASYSRLNSAYSGVILCTSDVTLRSHHLPQKWPPTWLIKKAMSTNVVNVHDLRVKLFGPTLDDSVLYGIDCLIDRFVQREKRKKEPLEDVLCSYRSCEALPVHEGTTPLPQIIEPKLSPEEMDIIIDAIVQSRRNSVKSRRKAVATGKDNPAPRLRQTRWAIARINEFDDGGKTYEIMKLPDGTVPTPAGTLSQDTEIVFAVLQDGNTLTYRIQLPDPSEH</sequence>
<organism evidence="1 2">
    <name type="scientific">Anopheles culicifacies</name>
    <dbReference type="NCBI Taxonomy" id="139723"/>
    <lineage>
        <taxon>Eukaryota</taxon>
        <taxon>Metazoa</taxon>
        <taxon>Ecdysozoa</taxon>
        <taxon>Arthropoda</taxon>
        <taxon>Hexapoda</taxon>
        <taxon>Insecta</taxon>
        <taxon>Pterygota</taxon>
        <taxon>Neoptera</taxon>
        <taxon>Endopterygota</taxon>
        <taxon>Diptera</taxon>
        <taxon>Nematocera</taxon>
        <taxon>Culicoidea</taxon>
        <taxon>Culicidae</taxon>
        <taxon>Anophelinae</taxon>
        <taxon>Anopheles</taxon>
        <taxon>culicifacies species complex</taxon>
    </lineage>
</organism>
<accession>A0A182MFD4</accession>